<organism evidence="2 3">
    <name type="scientific">Durusdinium trenchii</name>
    <dbReference type="NCBI Taxonomy" id="1381693"/>
    <lineage>
        <taxon>Eukaryota</taxon>
        <taxon>Sar</taxon>
        <taxon>Alveolata</taxon>
        <taxon>Dinophyceae</taxon>
        <taxon>Suessiales</taxon>
        <taxon>Symbiodiniaceae</taxon>
        <taxon>Durusdinium</taxon>
    </lineage>
</organism>
<comment type="caution">
    <text evidence="2">The sequence shown here is derived from an EMBL/GenBank/DDBJ whole genome shotgun (WGS) entry which is preliminary data.</text>
</comment>
<keyword evidence="1" id="KW-0472">Membrane</keyword>
<feature type="non-terminal residue" evidence="2">
    <location>
        <position position="407"/>
    </location>
</feature>
<feature type="transmembrane region" description="Helical" evidence="1">
    <location>
        <begin position="12"/>
        <end position="34"/>
    </location>
</feature>
<reference evidence="2 3" key="1">
    <citation type="submission" date="2024-02" db="EMBL/GenBank/DDBJ databases">
        <authorList>
            <person name="Chen Y."/>
            <person name="Shah S."/>
            <person name="Dougan E. K."/>
            <person name="Thang M."/>
            <person name="Chan C."/>
        </authorList>
    </citation>
    <scope>NUCLEOTIDE SEQUENCE [LARGE SCALE GENOMIC DNA]</scope>
</reference>
<feature type="transmembrane region" description="Helical" evidence="1">
    <location>
        <begin position="69"/>
        <end position="86"/>
    </location>
</feature>
<proteinExistence type="predicted"/>
<feature type="transmembrane region" description="Helical" evidence="1">
    <location>
        <begin position="234"/>
        <end position="258"/>
    </location>
</feature>
<keyword evidence="1" id="KW-1133">Transmembrane helix</keyword>
<accession>A0ABP0HU34</accession>
<feature type="transmembrane region" description="Helical" evidence="1">
    <location>
        <begin position="168"/>
        <end position="192"/>
    </location>
</feature>
<feature type="transmembrane region" description="Helical" evidence="1">
    <location>
        <begin position="204"/>
        <end position="222"/>
    </location>
</feature>
<keyword evidence="3" id="KW-1185">Reference proteome</keyword>
<keyword evidence="1" id="KW-0812">Transmembrane</keyword>
<name>A0ABP0HU34_9DINO</name>
<evidence type="ECO:0000256" key="1">
    <source>
        <dbReference type="SAM" id="Phobius"/>
    </source>
</evidence>
<dbReference type="EMBL" id="CAXAMM010001858">
    <property type="protein sequence ID" value="CAK8993730.1"/>
    <property type="molecule type" value="Genomic_DNA"/>
</dbReference>
<sequence length="407" mass="45540">MRSEEDTWRVRRRILGFGILLILIAGSIADILLAGPLGPGPWMLGMSLGLLLLVMHVPETGVLRNVPMCCRVAYSMLVGLVTIYSATYPFLQVPSFGDYQTEVSDAWIMLAALGTTVFVYIVCILKSHPPSLYTHDAKWCMLGVLLATAAYQCFDAGRAYRASGFCDFALAFSVSLDSVVLGWILTLFQARLRLLTSTLTASRTWIYVMCGAFVSSSACTVIQRRWSLHGGLVVFLVVKVVFLSIWLIYSIIACVALYRGLRILWLESRRAKGVAKQQAKWAAGVLMKELFLGFTLFSSTLICWSTITYFRYLELIDPEEYDRNSDVDWTYVSALRCVDALVNTVDLAFFSGILWQGSPPEDPEMESGPKLKQMASMIDFLDASQRAVYQTKLQELAKRGFHLRSLL</sequence>
<dbReference type="Proteomes" id="UP001642464">
    <property type="component" value="Unassembled WGS sequence"/>
</dbReference>
<protein>
    <submittedName>
        <fullName evidence="2">Uncharacterized protein</fullName>
    </submittedName>
</protein>
<feature type="transmembrane region" description="Helical" evidence="1">
    <location>
        <begin position="40"/>
        <end position="57"/>
    </location>
</feature>
<evidence type="ECO:0000313" key="3">
    <source>
        <dbReference type="Proteomes" id="UP001642464"/>
    </source>
</evidence>
<gene>
    <name evidence="2" type="ORF">SCF082_LOCUS3629</name>
</gene>
<feature type="transmembrane region" description="Helical" evidence="1">
    <location>
        <begin position="290"/>
        <end position="310"/>
    </location>
</feature>
<feature type="transmembrane region" description="Helical" evidence="1">
    <location>
        <begin position="106"/>
        <end position="125"/>
    </location>
</feature>
<evidence type="ECO:0000313" key="2">
    <source>
        <dbReference type="EMBL" id="CAK8993730.1"/>
    </source>
</evidence>